<feature type="compositionally biased region" description="Polar residues" evidence="2">
    <location>
        <begin position="464"/>
        <end position="475"/>
    </location>
</feature>
<proteinExistence type="predicted"/>
<evidence type="ECO:0000313" key="3">
    <source>
        <dbReference type="EMBL" id="KAK7518885.1"/>
    </source>
</evidence>
<evidence type="ECO:0000256" key="2">
    <source>
        <dbReference type="SAM" id="MobiDB-lite"/>
    </source>
</evidence>
<feature type="compositionally biased region" description="Polar residues" evidence="2">
    <location>
        <begin position="441"/>
        <end position="454"/>
    </location>
</feature>
<reference evidence="3 4" key="1">
    <citation type="submission" date="2024-04" db="EMBL/GenBank/DDBJ databases">
        <title>Phyllosticta paracitricarpa is synonymous to the EU quarantine fungus P. citricarpa based on phylogenomic analyses.</title>
        <authorList>
            <consortium name="Lawrence Berkeley National Laboratory"/>
            <person name="Van Ingen-Buijs V.A."/>
            <person name="Van Westerhoven A.C."/>
            <person name="Haridas S."/>
            <person name="Skiadas P."/>
            <person name="Martin F."/>
            <person name="Groenewald J.Z."/>
            <person name="Crous P.W."/>
            <person name="Seidl M.F."/>
        </authorList>
    </citation>
    <scope>NUCLEOTIDE SEQUENCE [LARGE SCALE GENOMIC DNA]</scope>
    <source>
        <strain evidence="3 4">CBS 123371</strain>
    </source>
</reference>
<organism evidence="3 4">
    <name type="scientific">Phyllosticta citriasiana</name>
    <dbReference type="NCBI Taxonomy" id="595635"/>
    <lineage>
        <taxon>Eukaryota</taxon>
        <taxon>Fungi</taxon>
        <taxon>Dikarya</taxon>
        <taxon>Ascomycota</taxon>
        <taxon>Pezizomycotina</taxon>
        <taxon>Dothideomycetes</taxon>
        <taxon>Dothideomycetes incertae sedis</taxon>
        <taxon>Botryosphaeriales</taxon>
        <taxon>Phyllostictaceae</taxon>
        <taxon>Phyllosticta</taxon>
    </lineage>
</organism>
<feature type="compositionally biased region" description="Basic residues" evidence="2">
    <location>
        <begin position="200"/>
        <end position="213"/>
    </location>
</feature>
<keyword evidence="4" id="KW-1185">Reference proteome</keyword>
<dbReference type="EMBL" id="JBBPHU010000004">
    <property type="protein sequence ID" value="KAK7518885.1"/>
    <property type="molecule type" value="Genomic_DNA"/>
</dbReference>
<feature type="compositionally biased region" description="Basic and acidic residues" evidence="2">
    <location>
        <begin position="419"/>
        <end position="429"/>
    </location>
</feature>
<protein>
    <submittedName>
        <fullName evidence="3">Uncharacterized protein</fullName>
    </submittedName>
</protein>
<feature type="coiled-coil region" evidence="1">
    <location>
        <begin position="20"/>
        <end position="54"/>
    </location>
</feature>
<dbReference type="Proteomes" id="UP001363622">
    <property type="component" value="Unassembled WGS sequence"/>
</dbReference>
<evidence type="ECO:0000256" key="1">
    <source>
        <dbReference type="SAM" id="Coils"/>
    </source>
</evidence>
<feature type="region of interest" description="Disordered" evidence="2">
    <location>
        <begin position="335"/>
        <end position="381"/>
    </location>
</feature>
<feature type="compositionally biased region" description="Basic and acidic residues" evidence="2">
    <location>
        <begin position="357"/>
        <end position="372"/>
    </location>
</feature>
<gene>
    <name evidence="3" type="ORF">IWZ03DRAFT_393681</name>
</gene>
<keyword evidence="1" id="KW-0175">Coiled coil</keyword>
<feature type="region of interest" description="Disordered" evidence="2">
    <location>
        <begin position="401"/>
        <end position="475"/>
    </location>
</feature>
<sequence length="521" mass="57382">MSINGDHAVRQLVDQLAVGFDSLSSEYRILYDQHRELENKLAWAQQQYLDLLRRFTPEVAQQDHKVFVQSLDEVERHGQDGPPDWLDALSQSHDGDRRTGAYLIRQGERAREQLKYSKPLKSPALKDADGVKIWNGTSREDRASERLSKLESLRQAASAAGLERDFTTPGTPGKLSCPFGTGSYRGRSVSGRASVTPSRSHSRTLPHAMRSKRSSFNDPIRAEMCGLDTRSPEPSVSGSAGVCPIRFMDDHSPEEIAKYFENHKHELPRSHEVCIKRFQSNADSIRQLDAKYGNLVHMIQGLGEKHQPMLKEEPNDVAVEETDSSGRVASWAKGISNCAEPGDDSLPDPEVPLPEEEERKPHFDRPLKDVRVGESPSRPWGISVPAAYNKAPSVLSDTAATASPVKENPSNLPQSAPEKSGKCPFDHTKLNGGMPFPPRPQSNVEPEAEQNTLKPDTAPPPQAQPSTIPGPNIVQPQIDKQNGQNGVHMVFTGPVFIGYPVEQAIELLKQTGFAGSTRAGL</sequence>
<feature type="region of interest" description="Disordered" evidence="2">
    <location>
        <begin position="159"/>
        <end position="213"/>
    </location>
</feature>
<accession>A0ABR1KR83</accession>
<name>A0ABR1KR83_9PEZI</name>
<comment type="caution">
    <text evidence="3">The sequence shown here is derived from an EMBL/GenBank/DDBJ whole genome shotgun (WGS) entry which is preliminary data.</text>
</comment>
<evidence type="ECO:0000313" key="4">
    <source>
        <dbReference type="Proteomes" id="UP001363622"/>
    </source>
</evidence>